<organism evidence="1 2">
    <name type="scientific">Catharanthus roseus</name>
    <name type="common">Madagascar periwinkle</name>
    <name type="synonym">Vinca rosea</name>
    <dbReference type="NCBI Taxonomy" id="4058"/>
    <lineage>
        <taxon>Eukaryota</taxon>
        <taxon>Viridiplantae</taxon>
        <taxon>Streptophyta</taxon>
        <taxon>Embryophyta</taxon>
        <taxon>Tracheophyta</taxon>
        <taxon>Spermatophyta</taxon>
        <taxon>Magnoliopsida</taxon>
        <taxon>eudicotyledons</taxon>
        <taxon>Gunneridae</taxon>
        <taxon>Pentapetalae</taxon>
        <taxon>asterids</taxon>
        <taxon>lamiids</taxon>
        <taxon>Gentianales</taxon>
        <taxon>Apocynaceae</taxon>
        <taxon>Rauvolfioideae</taxon>
        <taxon>Vinceae</taxon>
        <taxon>Catharanthinae</taxon>
        <taxon>Catharanthus</taxon>
    </lineage>
</organism>
<proteinExistence type="predicted"/>
<name>A0ACC0B7T3_CATRO</name>
<evidence type="ECO:0000313" key="2">
    <source>
        <dbReference type="Proteomes" id="UP001060085"/>
    </source>
</evidence>
<keyword evidence="2" id="KW-1185">Reference proteome</keyword>
<dbReference type="EMBL" id="CM044704">
    <property type="protein sequence ID" value="KAI5668700.1"/>
    <property type="molecule type" value="Genomic_DNA"/>
</dbReference>
<gene>
    <name evidence="1" type="ORF">M9H77_18553</name>
</gene>
<comment type="caution">
    <text evidence="1">The sequence shown here is derived from an EMBL/GenBank/DDBJ whole genome shotgun (WGS) entry which is preliminary data.</text>
</comment>
<accession>A0ACC0B7T3</accession>
<dbReference type="Proteomes" id="UP001060085">
    <property type="component" value="Linkage Group LG04"/>
</dbReference>
<sequence length="157" mass="18057">MNFIVIALFQRSLFVFQTQCCGSFEELMSKCKDSNLPSLSMFCKKKFCTREKSPTRIELVWLVKTITTSLLILIRCLLSNMYTHTCLVTFISIKSFYQRYIKVSITIMSSRNEVLMSIVASTISIDSIATTMIEIMHIPSKLGLIIILFSHRFHPLP</sequence>
<protein>
    <submittedName>
        <fullName evidence="1">Uncharacterized protein</fullName>
    </submittedName>
</protein>
<evidence type="ECO:0000313" key="1">
    <source>
        <dbReference type="EMBL" id="KAI5668700.1"/>
    </source>
</evidence>
<reference evidence="2" key="1">
    <citation type="journal article" date="2023" name="Nat. Plants">
        <title>Single-cell RNA sequencing provides a high-resolution roadmap for understanding the multicellular compartmentation of specialized metabolism.</title>
        <authorList>
            <person name="Sun S."/>
            <person name="Shen X."/>
            <person name="Li Y."/>
            <person name="Li Y."/>
            <person name="Wang S."/>
            <person name="Li R."/>
            <person name="Zhang H."/>
            <person name="Shen G."/>
            <person name="Guo B."/>
            <person name="Wei J."/>
            <person name="Xu J."/>
            <person name="St-Pierre B."/>
            <person name="Chen S."/>
            <person name="Sun C."/>
        </authorList>
    </citation>
    <scope>NUCLEOTIDE SEQUENCE [LARGE SCALE GENOMIC DNA]</scope>
</reference>